<dbReference type="Proteomes" id="UP001148018">
    <property type="component" value="Unassembled WGS sequence"/>
</dbReference>
<dbReference type="GO" id="GO:0031012">
    <property type="term" value="C:extracellular matrix"/>
    <property type="evidence" value="ECO:0007669"/>
    <property type="project" value="TreeGrafter"/>
</dbReference>
<evidence type="ECO:0008006" key="3">
    <source>
        <dbReference type="Google" id="ProtNLM"/>
    </source>
</evidence>
<dbReference type="EMBL" id="JANIIK010000036">
    <property type="protein sequence ID" value="KAJ3612301.1"/>
    <property type="molecule type" value="Genomic_DNA"/>
</dbReference>
<keyword evidence="2" id="KW-1185">Reference proteome</keyword>
<accession>A0A9Q0EV54</accession>
<gene>
    <name evidence="1" type="ORF">NHX12_020577</name>
</gene>
<evidence type="ECO:0000313" key="2">
    <source>
        <dbReference type="Proteomes" id="UP001148018"/>
    </source>
</evidence>
<comment type="caution">
    <text evidence="1">The sequence shown here is derived from an EMBL/GenBank/DDBJ whole genome shotgun (WGS) entry which is preliminary data.</text>
</comment>
<sequence>MVARVTHLGALGASDHCVLLHDLNCYVTLTPTAQTRYVYDKGDYAKLREILDLDWDEVFHDCKDDIEQQYKLFLDHYNAAVDECIPRKTFTNIGSQGRTPLDQNTLRRVRKKHRAWQRFMETRQGEEHRKYCRERNWVRHLTMKLKKAYEKSIAQQSKANPKKFWRYVKSKTNTRSVIPDLISPAAGQKISGDLERAELLSLYFSSGFTQEPPGEIPRRPHLQLTTLLEWLDISTDMVYKKLQNLNTSKSPGPDSVSPRVLHEAAPSLAKPLAHIFQTSLRSQKLPEKWMKANISAIFKKGDKQIPANYRPVSLTSIPC</sequence>
<protein>
    <recommendedName>
        <fullName evidence="3">Reverse transcriptase</fullName>
    </recommendedName>
</protein>
<reference evidence="1" key="1">
    <citation type="submission" date="2022-07" db="EMBL/GenBank/DDBJ databases">
        <title>Chromosome-level genome of Muraenolepis orangiensis.</title>
        <authorList>
            <person name="Kim J."/>
        </authorList>
    </citation>
    <scope>NUCLEOTIDE SEQUENCE</scope>
    <source>
        <strain evidence="1">KU_S4_2022</strain>
        <tissue evidence="1">Muscle</tissue>
    </source>
</reference>
<name>A0A9Q0EV54_9TELE</name>
<dbReference type="PANTHER" id="PTHR33395:SF22">
    <property type="entry name" value="REVERSE TRANSCRIPTASE DOMAIN-CONTAINING PROTEIN"/>
    <property type="match status" value="1"/>
</dbReference>
<dbReference type="GO" id="GO:0061343">
    <property type="term" value="P:cell adhesion involved in heart morphogenesis"/>
    <property type="evidence" value="ECO:0007669"/>
    <property type="project" value="TreeGrafter"/>
</dbReference>
<organism evidence="1 2">
    <name type="scientific">Muraenolepis orangiensis</name>
    <name type="common">Patagonian moray cod</name>
    <dbReference type="NCBI Taxonomy" id="630683"/>
    <lineage>
        <taxon>Eukaryota</taxon>
        <taxon>Metazoa</taxon>
        <taxon>Chordata</taxon>
        <taxon>Craniata</taxon>
        <taxon>Vertebrata</taxon>
        <taxon>Euteleostomi</taxon>
        <taxon>Actinopterygii</taxon>
        <taxon>Neopterygii</taxon>
        <taxon>Teleostei</taxon>
        <taxon>Neoteleostei</taxon>
        <taxon>Acanthomorphata</taxon>
        <taxon>Zeiogadaria</taxon>
        <taxon>Gadariae</taxon>
        <taxon>Gadiformes</taxon>
        <taxon>Muraenolepidoidei</taxon>
        <taxon>Muraenolepididae</taxon>
        <taxon>Muraenolepis</taxon>
    </lineage>
</organism>
<proteinExistence type="predicted"/>
<dbReference type="OrthoDB" id="411173at2759"/>
<dbReference type="AlphaFoldDB" id="A0A9Q0EV54"/>
<evidence type="ECO:0000313" key="1">
    <source>
        <dbReference type="EMBL" id="KAJ3612301.1"/>
    </source>
</evidence>
<dbReference type="GO" id="GO:0007508">
    <property type="term" value="P:larval heart development"/>
    <property type="evidence" value="ECO:0007669"/>
    <property type="project" value="TreeGrafter"/>
</dbReference>
<dbReference type="PANTHER" id="PTHR33395">
    <property type="entry name" value="TRANSCRIPTASE, PUTATIVE-RELATED-RELATED"/>
    <property type="match status" value="1"/>
</dbReference>